<name>A0A2R3Z2P7_9FLAO</name>
<keyword evidence="1" id="KW-0472">Membrane</keyword>
<organism evidence="2 3">
    <name type="scientific">Christiangramia fulva</name>
    <dbReference type="NCBI Taxonomy" id="2126553"/>
    <lineage>
        <taxon>Bacteria</taxon>
        <taxon>Pseudomonadati</taxon>
        <taxon>Bacteroidota</taxon>
        <taxon>Flavobacteriia</taxon>
        <taxon>Flavobacteriales</taxon>
        <taxon>Flavobacteriaceae</taxon>
        <taxon>Christiangramia</taxon>
    </lineage>
</organism>
<keyword evidence="1" id="KW-0812">Transmembrane</keyword>
<evidence type="ECO:0000313" key="2">
    <source>
        <dbReference type="EMBL" id="AVR44525.1"/>
    </source>
</evidence>
<sequence>MKSSTWLRNIFSFVYYIMILGWVIIFAFLVFSIFIDSDKILEIVSDSEGLIINTQRALISVLIYGLISSGFWIYIIRLARNLMDNLREGPLFTRFQVASLKLIGKFLILITIIDTIANFIFEMIFNNQLQIKFEFSTFLLVISIGLFMIFLSNIFEKAKSYKEENELTV</sequence>
<feature type="transmembrane region" description="Helical" evidence="1">
    <location>
        <begin position="55"/>
        <end position="76"/>
    </location>
</feature>
<proteinExistence type="predicted"/>
<gene>
    <name evidence="2" type="ORF">C7S20_04190</name>
</gene>
<dbReference type="EMBL" id="CP028136">
    <property type="protein sequence ID" value="AVR44525.1"/>
    <property type="molecule type" value="Genomic_DNA"/>
</dbReference>
<dbReference type="Proteomes" id="UP000241507">
    <property type="component" value="Chromosome"/>
</dbReference>
<feature type="transmembrane region" description="Helical" evidence="1">
    <location>
        <begin position="12"/>
        <end position="35"/>
    </location>
</feature>
<keyword evidence="3" id="KW-1185">Reference proteome</keyword>
<keyword evidence="1" id="KW-1133">Transmembrane helix</keyword>
<dbReference type="KEGG" id="grs:C7S20_04190"/>
<dbReference type="Pfam" id="PF11188">
    <property type="entry name" value="DUF2975"/>
    <property type="match status" value="1"/>
</dbReference>
<feature type="transmembrane region" description="Helical" evidence="1">
    <location>
        <begin position="97"/>
        <end position="121"/>
    </location>
</feature>
<dbReference type="InterPro" id="IPR021354">
    <property type="entry name" value="DUF2975"/>
</dbReference>
<accession>A0A2R3Z2P7</accession>
<evidence type="ECO:0000313" key="3">
    <source>
        <dbReference type="Proteomes" id="UP000241507"/>
    </source>
</evidence>
<evidence type="ECO:0000256" key="1">
    <source>
        <dbReference type="SAM" id="Phobius"/>
    </source>
</evidence>
<evidence type="ECO:0008006" key="4">
    <source>
        <dbReference type="Google" id="ProtNLM"/>
    </source>
</evidence>
<protein>
    <recommendedName>
        <fullName evidence="4">DUF2975 domain-containing protein</fullName>
    </recommendedName>
</protein>
<dbReference type="OrthoDB" id="1442115at2"/>
<dbReference type="AlphaFoldDB" id="A0A2R3Z2P7"/>
<feature type="transmembrane region" description="Helical" evidence="1">
    <location>
        <begin position="133"/>
        <end position="155"/>
    </location>
</feature>
<reference evidence="3" key="1">
    <citation type="submission" date="2018-03" db="EMBL/GenBank/DDBJ databases">
        <title>Gramella fulva sp. nov., isolated from a dry surface of tidal flat.</title>
        <authorList>
            <person name="Hwang S.H."/>
            <person name="Hwang W.M."/>
            <person name="Kang K."/>
            <person name="Ahn T.-Y."/>
        </authorList>
    </citation>
    <scope>NUCLEOTIDE SEQUENCE [LARGE SCALE GENOMIC DNA]</scope>
    <source>
        <strain evidence="3">SH35</strain>
    </source>
</reference>